<evidence type="ECO:0000313" key="1">
    <source>
        <dbReference type="EMBL" id="RHY81355.1"/>
    </source>
</evidence>
<comment type="caution">
    <text evidence="1">The sequence shown here is derived from an EMBL/GenBank/DDBJ whole genome shotgun (WGS) entry which is preliminary data.</text>
</comment>
<organism evidence="1 2">
    <name type="scientific">Aphanomyces astaci</name>
    <name type="common">Crayfish plague agent</name>
    <dbReference type="NCBI Taxonomy" id="112090"/>
    <lineage>
        <taxon>Eukaryota</taxon>
        <taxon>Sar</taxon>
        <taxon>Stramenopiles</taxon>
        <taxon>Oomycota</taxon>
        <taxon>Saprolegniomycetes</taxon>
        <taxon>Saprolegniales</taxon>
        <taxon>Verrucalvaceae</taxon>
        <taxon>Aphanomyces</taxon>
    </lineage>
</organism>
<dbReference type="Proteomes" id="UP000286510">
    <property type="component" value="Unassembled WGS sequence"/>
</dbReference>
<dbReference type="PANTHER" id="PTHR34615:SF1">
    <property type="entry name" value="PX DOMAIN-CONTAINING PROTEIN"/>
    <property type="match status" value="1"/>
</dbReference>
<dbReference type="VEuPathDB" id="FungiDB:H257_16494"/>
<protein>
    <submittedName>
        <fullName evidence="1">Uncharacterized protein</fullName>
    </submittedName>
</protein>
<sequence>MTLRFPVLERLRGGSAVIWPVTCMSTIHKQIDMHRRGGMASARYARFRSLLHFRLFALHRRRTEAAERLTIPDVLFSLTRYNDRECLEKFRFTKADILRLVDGFALPDRIVTPERTTCSNVEAVCIVLRRFVVPDRWSDLIDMFGWTTLLIHPHRNVLEELDFLGHFFRSSTGESLGLVVCLEFLEQHMNVLAGRTWGDSWLLLCDGGSHQRPTS</sequence>
<dbReference type="PANTHER" id="PTHR34615">
    <property type="entry name" value="PX DOMAIN-CONTAINING PROTEIN"/>
    <property type="match status" value="1"/>
</dbReference>
<dbReference type="EMBL" id="QUTF01026805">
    <property type="protein sequence ID" value="RHY81355.1"/>
    <property type="molecule type" value="Genomic_DNA"/>
</dbReference>
<dbReference type="AlphaFoldDB" id="A0A418CK37"/>
<accession>A0A418CK37</accession>
<reference evidence="1 2" key="1">
    <citation type="submission" date="2018-08" db="EMBL/GenBank/DDBJ databases">
        <title>Aphanomyces genome sequencing and annotation.</title>
        <authorList>
            <person name="Minardi D."/>
            <person name="Oidtmann B."/>
            <person name="Van Der Giezen M."/>
            <person name="Studholme D.J."/>
        </authorList>
    </citation>
    <scope>NUCLEOTIDE SEQUENCE [LARGE SCALE GENOMIC DNA]</scope>
    <source>
        <strain evidence="1 2">FDL457</strain>
    </source>
</reference>
<evidence type="ECO:0000313" key="2">
    <source>
        <dbReference type="Proteomes" id="UP000286510"/>
    </source>
</evidence>
<proteinExistence type="predicted"/>
<gene>
    <name evidence="1" type="ORF">DYB26_016563</name>
</gene>
<name>A0A418CK37_APHAT</name>